<proteinExistence type="predicted"/>
<feature type="region of interest" description="Disordered" evidence="1">
    <location>
        <begin position="229"/>
        <end position="256"/>
    </location>
</feature>
<feature type="compositionally biased region" description="Polar residues" evidence="1">
    <location>
        <begin position="22"/>
        <end position="32"/>
    </location>
</feature>
<feature type="chain" id="PRO_5038417393" evidence="2">
    <location>
        <begin position="25"/>
        <end position="451"/>
    </location>
</feature>
<feature type="region of interest" description="Disordered" evidence="1">
    <location>
        <begin position="354"/>
        <end position="398"/>
    </location>
</feature>
<evidence type="ECO:0000313" key="3">
    <source>
        <dbReference type="EMBL" id="KAF7214178.1"/>
    </source>
</evidence>
<keyword evidence="2" id="KW-0732">Signal</keyword>
<evidence type="ECO:0000256" key="2">
    <source>
        <dbReference type="SAM" id="SignalP"/>
    </source>
</evidence>
<feature type="region of interest" description="Disordered" evidence="1">
    <location>
        <begin position="22"/>
        <end position="107"/>
    </location>
</feature>
<evidence type="ECO:0000256" key="1">
    <source>
        <dbReference type="SAM" id="MobiDB-lite"/>
    </source>
</evidence>
<dbReference type="AlphaFoldDB" id="A0A9D3BPP6"/>
<evidence type="ECO:0000313" key="4">
    <source>
        <dbReference type="Proteomes" id="UP000822369"/>
    </source>
</evidence>
<dbReference type="Proteomes" id="UP000822369">
    <property type="component" value="Chromosome 10"/>
</dbReference>
<reference evidence="3" key="1">
    <citation type="submission" date="2020-03" db="EMBL/GenBank/DDBJ databases">
        <title>Intra-Species Differences in Population Size shape Life History and Genome Evolution.</title>
        <authorList>
            <person name="Willemsen D."/>
            <person name="Cui R."/>
            <person name="Valenzano D.R."/>
        </authorList>
    </citation>
    <scope>NUCLEOTIDE SEQUENCE</scope>
    <source>
        <strain evidence="3">GRZ</strain>
        <tissue evidence="3">Whole</tissue>
    </source>
</reference>
<name>A0A9D3BPP6_NOTFU</name>
<feature type="region of interest" description="Disordered" evidence="1">
    <location>
        <begin position="271"/>
        <end position="315"/>
    </location>
</feature>
<gene>
    <name evidence="3" type="ORF">G4P62_008421</name>
</gene>
<protein>
    <submittedName>
        <fullName evidence="3">Extensin-like</fullName>
    </submittedName>
</protein>
<comment type="caution">
    <text evidence="3">The sequence shown here is derived from an EMBL/GenBank/DDBJ whole genome shotgun (WGS) entry which is preliminary data.</text>
</comment>
<sequence>MAEASSFLLRFLILSLLAVGRSQATNTSSSENPENEAANAPTDVPPVDALTPNGTNDYNSTASPSVSPPKEKPSNVSDPGDQASNEPQQEAAAEDSEDDSAQLPRSCLPHGNQKLVCPTQGPLEFVCPTPEPQQLTCPPQVPATPKHKPVSLQLSQLLKLIKQLGYSPDGPQQQQQLEQEQNQEKLLGLLSKWLQELQQRVYLQKLKSMAHQQGYLPMWRRDDYQYHGYQLPEPGDHDVGPRQHYGYPPQEPLHQSHAPRKFRENQIHGYPLQKPQTPMANEFKPPHSHDYPPQEFLQPSPQSYPPRGSMEPRLQSHPPQDFWDVPPQMYPQREFLQPHPYVYPALELWEHNPQEYPPQEFRPPQPTSLSPQEFHKPHQHGHPQVPTKPQMPHQHHKRSFKPLPSQIITRWPAYLPQKPYYITNLLRYQPKRPQNKPRLGNPPQMFYLKAK</sequence>
<feature type="signal peptide" evidence="2">
    <location>
        <begin position="1"/>
        <end position="24"/>
    </location>
</feature>
<accession>A0A9D3BPP6</accession>
<feature type="compositionally biased region" description="Polar residues" evidence="1">
    <location>
        <begin position="52"/>
        <end position="62"/>
    </location>
</feature>
<dbReference type="KEGG" id="nfu:107383104"/>
<organism evidence="3 4">
    <name type="scientific">Nothobranchius furzeri</name>
    <name type="common">Turquoise killifish</name>
    <dbReference type="NCBI Taxonomy" id="105023"/>
    <lineage>
        <taxon>Eukaryota</taxon>
        <taxon>Metazoa</taxon>
        <taxon>Chordata</taxon>
        <taxon>Craniata</taxon>
        <taxon>Vertebrata</taxon>
        <taxon>Euteleostomi</taxon>
        <taxon>Actinopterygii</taxon>
        <taxon>Neopterygii</taxon>
        <taxon>Teleostei</taxon>
        <taxon>Neoteleostei</taxon>
        <taxon>Acanthomorphata</taxon>
        <taxon>Ovalentaria</taxon>
        <taxon>Atherinomorphae</taxon>
        <taxon>Cyprinodontiformes</taxon>
        <taxon>Nothobranchiidae</taxon>
        <taxon>Nothobranchius</taxon>
    </lineage>
</organism>
<dbReference type="EMBL" id="JAAVVJ010000010">
    <property type="protein sequence ID" value="KAF7214178.1"/>
    <property type="molecule type" value="Genomic_DNA"/>
</dbReference>